<dbReference type="EMBL" id="CAEZUX010000031">
    <property type="protein sequence ID" value="CAB4611176.1"/>
    <property type="molecule type" value="Genomic_DNA"/>
</dbReference>
<name>A0A6J6HDZ0_9ZZZZ</name>
<evidence type="ECO:0000256" key="1">
    <source>
        <dbReference type="SAM" id="Phobius"/>
    </source>
</evidence>
<keyword evidence="1" id="KW-1133">Transmembrane helix</keyword>
<feature type="transmembrane region" description="Helical" evidence="1">
    <location>
        <begin position="97"/>
        <end position="119"/>
    </location>
</feature>
<accession>A0A6J6HDZ0</accession>
<sequence length="127" mass="13259">MAACPSPATAVGVPGASGATKTEYTFLTKGVVDVPTRMKPSDRMTALFTVPPVVLLYTKVLSTVPSVLNRLRLPLNEPPTMSFPSLCNVAVSDPEGIAAAAVFVLYALSAAPAEVNFLIRPVKSPTT</sequence>
<gene>
    <name evidence="2" type="ORF">UFOPK1874_00429</name>
</gene>
<dbReference type="AlphaFoldDB" id="A0A6J6HDZ0"/>
<proteinExistence type="predicted"/>
<protein>
    <submittedName>
        <fullName evidence="2">Unannotated protein</fullName>
    </submittedName>
</protein>
<feature type="transmembrane region" description="Helical" evidence="1">
    <location>
        <begin position="46"/>
        <end position="68"/>
    </location>
</feature>
<keyword evidence="1" id="KW-0472">Membrane</keyword>
<organism evidence="2">
    <name type="scientific">freshwater metagenome</name>
    <dbReference type="NCBI Taxonomy" id="449393"/>
    <lineage>
        <taxon>unclassified sequences</taxon>
        <taxon>metagenomes</taxon>
        <taxon>ecological metagenomes</taxon>
    </lineage>
</organism>
<keyword evidence="1" id="KW-0812">Transmembrane</keyword>
<reference evidence="2" key="1">
    <citation type="submission" date="2020-05" db="EMBL/GenBank/DDBJ databases">
        <authorList>
            <person name="Chiriac C."/>
            <person name="Salcher M."/>
            <person name="Ghai R."/>
            <person name="Kavagutti S V."/>
        </authorList>
    </citation>
    <scope>NUCLEOTIDE SEQUENCE</scope>
</reference>
<evidence type="ECO:0000313" key="2">
    <source>
        <dbReference type="EMBL" id="CAB4611176.1"/>
    </source>
</evidence>